<feature type="compositionally biased region" description="Basic and acidic residues" evidence="9">
    <location>
        <begin position="104"/>
        <end position="116"/>
    </location>
</feature>
<sequence>MRHYEIVFMVHPDQSEQVPGMIERYTAAITGAEGKIHRLEDWGRRQLAYPINKLHKAHYVLMNVEAPQEVIDELETTFRFNDAVIRSMVMRTKHAVTEASPMVKAKDERRERRDDFANETADDAEAGILKSNF</sequence>
<dbReference type="HAMAP" id="MF_00360">
    <property type="entry name" value="Ribosomal_bS6"/>
    <property type="match status" value="1"/>
</dbReference>
<dbReference type="EMDB" id="EMD-20174"/>
<dbReference type="PDBsum" id="6OSQ"/>
<comment type="function">
    <text evidence="6 8">Binds together with bS18 to 16S ribosomal RNA.</text>
</comment>
<dbReference type="Proteomes" id="UP000255543">
    <property type="component" value="Unassembled WGS sequence"/>
</dbReference>
<dbReference type="GO" id="GO:0022627">
    <property type="term" value="C:cytosolic small ribosomal subunit"/>
    <property type="evidence" value="ECO:0007669"/>
    <property type="project" value="TreeGrafter"/>
</dbReference>
<evidence type="ECO:0000313" key="11">
    <source>
        <dbReference type="Proteomes" id="UP000255543"/>
    </source>
</evidence>
<dbReference type="GO" id="GO:0070181">
    <property type="term" value="F:small ribosomal subunit rRNA binding"/>
    <property type="evidence" value="ECO:0007669"/>
    <property type="project" value="TreeGrafter"/>
</dbReference>
<evidence type="ECO:0000256" key="8">
    <source>
        <dbReference type="HAMAP-Rule" id="MF_00360"/>
    </source>
</evidence>
<dbReference type="InterPro" id="IPR020814">
    <property type="entry name" value="Ribosomal_S6_plastid/chlpt"/>
</dbReference>
<evidence type="ECO:0000256" key="1">
    <source>
        <dbReference type="ARBA" id="ARBA00009512"/>
    </source>
</evidence>
<accession>A0A376ZL25</accession>
<comment type="similarity">
    <text evidence="1 8">Belongs to the bacterial ribosomal protein bS6 family.</text>
</comment>
<dbReference type="EMDB" id="EMD-20193"/>
<evidence type="ECO:0000256" key="2">
    <source>
        <dbReference type="ARBA" id="ARBA00022730"/>
    </source>
</evidence>
<keyword evidence="5 8" id="KW-0687">Ribonucleoprotein</keyword>
<dbReference type="EMBL" id="UGEB01000001">
    <property type="protein sequence ID" value="STK56912.1"/>
    <property type="molecule type" value="Genomic_DNA"/>
</dbReference>
<evidence type="ECO:0000256" key="7">
    <source>
        <dbReference type="ARBA" id="ARBA00035294"/>
    </source>
</evidence>
<keyword evidence="2 8" id="KW-0699">rRNA-binding</keyword>
<dbReference type="Pfam" id="PF01250">
    <property type="entry name" value="Ribosomal_S6"/>
    <property type="match status" value="1"/>
</dbReference>
<dbReference type="PANTHER" id="PTHR21011">
    <property type="entry name" value="MITOCHONDRIAL 28S RIBOSOMAL PROTEIN S6"/>
    <property type="match status" value="1"/>
</dbReference>
<evidence type="ECO:0000256" key="9">
    <source>
        <dbReference type="SAM" id="MobiDB-lite"/>
    </source>
</evidence>
<feature type="modified residue" description="N6-acetyllysine" evidence="8">
    <location>
        <position position="93"/>
    </location>
</feature>
<dbReference type="GO" id="GO:0006412">
    <property type="term" value="P:translation"/>
    <property type="evidence" value="ECO:0007669"/>
    <property type="project" value="UniProtKB-UniRule"/>
</dbReference>
<name>A0A376ZL25_ECOLX</name>
<keyword evidence="8" id="KW-0007">Acetylation</keyword>
<evidence type="ECO:0000256" key="3">
    <source>
        <dbReference type="ARBA" id="ARBA00022884"/>
    </source>
</evidence>
<dbReference type="EMDB" id="EMD-21474"/>
<dbReference type="CDD" id="cd00473">
    <property type="entry name" value="bS6"/>
    <property type="match status" value="1"/>
</dbReference>
<protein>
    <recommendedName>
        <fullName evidence="7 8">Small ribosomal subunit protein bS6</fullName>
    </recommendedName>
</protein>
<dbReference type="NCBIfam" id="TIGR00166">
    <property type="entry name" value="S6"/>
    <property type="match status" value="1"/>
</dbReference>
<dbReference type="EMDB" id="EMD-20184"/>
<keyword evidence="3 8" id="KW-0694">RNA-binding</keyword>
<keyword evidence="4 8" id="KW-0689">Ribosomal protein</keyword>
<proteinExistence type="inferred from homology"/>
<dbReference type="Gene3D" id="3.30.70.60">
    <property type="match status" value="1"/>
</dbReference>
<dbReference type="AlphaFoldDB" id="A0A376ZL25"/>
<dbReference type="PROSITE" id="PS01048">
    <property type="entry name" value="RIBOSOMAL_S6"/>
    <property type="match status" value="1"/>
</dbReference>
<organism evidence="10 11">
    <name type="scientific">Escherichia coli</name>
    <dbReference type="NCBI Taxonomy" id="562"/>
    <lineage>
        <taxon>Bacteria</taxon>
        <taxon>Pseudomonadati</taxon>
        <taxon>Pseudomonadota</taxon>
        <taxon>Gammaproteobacteria</taxon>
        <taxon>Enterobacterales</taxon>
        <taxon>Enterobacteriaceae</taxon>
        <taxon>Escherichia</taxon>
    </lineage>
</organism>
<gene>
    <name evidence="8 10" type="primary">rpsF</name>
    <name evidence="10" type="ORF">NCTC8179_00894</name>
</gene>
<dbReference type="EMDB" id="EMD-20204"/>
<reference evidence="10 11" key="1">
    <citation type="submission" date="2018-06" db="EMBL/GenBank/DDBJ databases">
        <authorList>
            <consortium name="Pathogen Informatics"/>
            <person name="Doyle S."/>
        </authorList>
    </citation>
    <scope>NUCLEOTIDE SEQUENCE [LARGE SCALE GENOMIC DNA]</scope>
    <source>
        <strain evidence="10 11">NCTC8179</strain>
    </source>
</reference>
<dbReference type="SUPFAM" id="SSF54995">
    <property type="entry name" value="Ribosomal protein S6"/>
    <property type="match status" value="1"/>
</dbReference>
<dbReference type="EMDB" id="EMD-21386"/>
<evidence type="ECO:0000256" key="5">
    <source>
        <dbReference type="ARBA" id="ARBA00023274"/>
    </source>
</evidence>
<dbReference type="PDBsum" id="6OSK"/>
<dbReference type="GO" id="GO:0003735">
    <property type="term" value="F:structural constituent of ribosome"/>
    <property type="evidence" value="ECO:0007669"/>
    <property type="project" value="InterPro"/>
</dbReference>
<dbReference type="EMDB" id="EMD-42504"/>
<dbReference type="InterPro" id="IPR020815">
    <property type="entry name" value="Ribosomal_bS6_CS"/>
</dbReference>
<feature type="region of interest" description="Disordered" evidence="9">
    <location>
        <begin position="100"/>
        <end position="133"/>
    </location>
</feature>
<dbReference type="EMDB" id="EMD-20188"/>
<dbReference type="EMDB" id="EMD-23673"/>
<dbReference type="PANTHER" id="PTHR21011:SF1">
    <property type="entry name" value="SMALL RIBOSOMAL SUBUNIT PROTEIN BS6M"/>
    <property type="match status" value="1"/>
</dbReference>
<evidence type="ECO:0000256" key="6">
    <source>
        <dbReference type="ARBA" id="ARBA00035104"/>
    </source>
</evidence>
<evidence type="ECO:0000313" key="10">
    <source>
        <dbReference type="EMBL" id="STK56912.1"/>
    </source>
</evidence>
<dbReference type="EMDB" id="EMD-21483"/>
<dbReference type="EMDB" id="EMD-20173"/>
<dbReference type="InterPro" id="IPR014717">
    <property type="entry name" value="Transl_elong_EF1B/ribsomal_bS6"/>
</dbReference>
<dbReference type="InterPro" id="IPR035980">
    <property type="entry name" value="Ribosomal_bS6_sf"/>
</dbReference>
<dbReference type="EMDB" id="EMD-21486"/>
<dbReference type="InterPro" id="IPR000529">
    <property type="entry name" value="Ribosomal_bS6"/>
</dbReference>
<dbReference type="FunFam" id="3.30.70.60:FF:000003">
    <property type="entry name" value="30S ribosomal protein S6"/>
    <property type="match status" value="1"/>
</dbReference>
<evidence type="ECO:0000256" key="4">
    <source>
        <dbReference type="ARBA" id="ARBA00022980"/>
    </source>
</evidence>
<dbReference type="EMDB" id="EMD-20187"/>